<gene>
    <name evidence="1" type="ORF">HNQ88_002369</name>
</gene>
<dbReference type="EMBL" id="JAVDQD010000002">
    <property type="protein sequence ID" value="MDR6239332.1"/>
    <property type="molecule type" value="Genomic_DNA"/>
</dbReference>
<proteinExistence type="predicted"/>
<dbReference type="AlphaFoldDB" id="A0AAE3XMS2"/>
<comment type="caution">
    <text evidence="1">The sequence shown here is derived from an EMBL/GenBank/DDBJ whole genome shotgun (WGS) entry which is preliminary data.</text>
</comment>
<dbReference type="Proteomes" id="UP001185092">
    <property type="component" value="Unassembled WGS sequence"/>
</dbReference>
<protein>
    <recommendedName>
        <fullName evidence="3">BioF2-like acetyltransferase domain-containing protein</fullName>
    </recommendedName>
</protein>
<dbReference type="RefSeq" id="WP_309938957.1">
    <property type="nucleotide sequence ID" value="NZ_AP025305.1"/>
</dbReference>
<evidence type="ECO:0000313" key="2">
    <source>
        <dbReference type="Proteomes" id="UP001185092"/>
    </source>
</evidence>
<keyword evidence="2" id="KW-1185">Reference proteome</keyword>
<reference evidence="1" key="1">
    <citation type="submission" date="2023-07" db="EMBL/GenBank/DDBJ databases">
        <title>Genomic Encyclopedia of Type Strains, Phase IV (KMG-IV): sequencing the most valuable type-strain genomes for metagenomic binning, comparative biology and taxonomic classification.</title>
        <authorList>
            <person name="Goeker M."/>
        </authorList>
    </citation>
    <scope>NUCLEOTIDE SEQUENCE</scope>
    <source>
        <strain evidence="1">DSM 26174</strain>
    </source>
</reference>
<organism evidence="1 2">
    <name type="scientific">Aureibacter tunicatorum</name>
    <dbReference type="NCBI Taxonomy" id="866807"/>
    <lineage>
        <taxon>Bacteria</taxon>
        <taxon>Pseudomonadati</taxon>
        <taxon>Bacteroidota</taxon>
        <taxon>Cytophagia</taxon>
        <taxon>Cytophagales</taxon>
        <taxon>Persicobacteraceae</taxon>
        <taxon>Aureibacter</taxon>
    </lineage>
</organism>
<dbReference type="InterPro" id="IPR016181">
    <property type="entry name" value="Acyl_CoA_acyltransferase"/>
</dbReference>
<dbReference type="SUPFAM" id="SSF55729">
    <property type="entry name" value="Acyl-CoA N-acyltransferases (Nat)"/>
    <property type="match status" value="1"/>
</dbReference>
<evidence type="ECO:0008006" key="3">
    <source>
        <dbReference type="Google" id="ProtNLM"/>
    </source>
</evidence>
<sequence>MRVASRYMESHCWGKKFSRNLNKVGVDNAYEFKLIDHFENQCDIKADNLFGSRDYLRLFEDSGNIKYLLVEQSGVAIGLVPIFLSAFDLKYLEKRLADHCASSKAFLNLLESKRKIAIVGNPFSCVESISVNEIVDQTLCEAVIRHLERAMDQEEFGDKVEALVFKDFSNGENAWTRSLEKLGFHKLETEPNMSMIVSPDWEELANYKADMKTKFRTKAKSVFKKSSDLICVDLQADQIGDEEKVIKGLYENVCDNAEFNLGKFDISLLKELKKNMPNDFFIKGYYYEGKMIGFASGFENVRTLEAFYVGFDYTLNKDLAIYQRMLYDYVEEAIKRKLVKLNFSRTAANLKNAVGAMPEQTFCYFKHKKSVYNLMYKIVSGEKETKPVRYKAPFKKEYLNQMNKITLAEY</sequence>
<accession>A0AAE3XMS2</accession>
<name>A0AAE3XMS2_9BACT</name>
<evidence type="ECO:0000313" key="1">
    <source>
        <dbReference type="EMBL" id="MDR6239332.1"/>
    </source>
</evidence>